<evidence type="ECO:0000256" key="7">
    <source>
        <dbReference type="ARBA" id="ARBA00047761"/>
    </source>
</evidence>
<comment type="caution">
    <text evidence="11">The sequence shown here is derived from an EMBL/GenBank/DDBJ whole genome shotgun (WGS) entry which is preliminary data.</text>
</comment>
<reference evidence="11" key="1">
    <citation type="submission" date="2020-10" db="EMBL/GenBank/DDBJ databases">
        <title>Unveiling of a novel bifunctional photoreceptor, Dualchrome1, isolated from a cosmopolitan green alga.</title>
        <authorList>
            <person name="Suzuki S."/>
            <person name="Kawachi M."/>
        </authorList>
    </citation>
    <scope>NUCLEOTIDE SEQUENCE</scope>
    <source>
        <strain evidence="11">NIES 2893</strain>
    </source>
</reference>
<dbReference type="GO" id="GO:0005634">
    <property type="term" value="C:nucleus"/>
    <property type="evidence" value="ECO:0007669"/>
    <property type="project" value="UniProtKB-SubCell"/>
</dbReference>
<keyword evidence="6 9" id="KW-0539">Nucleus</keyword>
<comment type="similarity">
    <text evidence="2 9">Belongs to the SSU72 phosphatase family.</text>
</comment>
<keyword evidence="5 9" id="KW-0904">Protein phosphatase</keyword>
<feature type="compositionally biased region" description="Gly residues" evidence="10">
    <location>
        <begin position="28"/>
        <end position="43"/>
    </location>
</feature>
<evidence type="ECO:0000256" key="9">
    <source>
        <dbReference type="RuleBase" id="RU369031"/>
    </source>
</evidence>
<evidence type="ECO:0000313" key="12">
    <source>
        <dbReference type="Proteomes" id="UP000660262"/>
    </source>
</evidence>
<dbReference type="Pfam" id="PF04722">
    <property type="entry name" value="Ssu72"/>
    <property type="match status" value="1"/>
</dbReference>
<evidence type="ECO:0000256" key="4">
    <source>
        <dbReference type="ARBA" id="ARBA00022801"/>
    </source>
</evidence>
<evidence type="ECO:0000313" key="11">
    <source>
        <dbReference type="EMBL" id="GHP05834.1"/>
    </source>
</evidence>
<protein>
    <recommendedName>
        <fullName evidence="9">RNA polymerase II subunit A C-terminal domain phosphatase SSU72</fullName>
        <shortName evidence="9">CTD phosphatase SSU72</shortName>
        <ecNumber evidence="9">3.1.3.16</ecNumber>
    </recommendedName>
</protein>
<accession>A0A830HFJ2</accession>
<dbReference type="Proteomes" id="UP000660262">
    <property type="component" value="Unassembled WGS sequence"/>
</dbReference>
<evidence type="ECO:0000256" key="5">
    <source>
        <dbReference type="ARBA" id="ARBA00022912"/>
    </source>
</evidence>
<keyword evidence="3 9" id="KW-0507">mRNA processing</keyword>
<comment type="function">
    <text evidence="9">Protein phosphatase that catalyzes the dephosphorylation of the C-terminal domain of RNA polymerase II. Plays a role in RNA processing and termination.</text>
</comment>
<comment type="catalytic activity">
    <reaction evidence="7 9">
        <text>O-phospho-L-seryl-[protein] + H2O = L-seryl-[protein] + phosphate</text>
        <dbReference type="Rhea" id="RHEA:20629"/>
        <dbReference type="Rhea" id="RHEA-COMP:9863"/>
        <dbReference type="Rhea" id="RHEA-COMP:11604"/>
        <dbReference type="ChEBI" id="CHEBI:15377"/>
        <dbReference type="ChEBI" id="CHEBI:29999"/>
        <dbReference type="ChEBI" id="CHEBI:43474"/>
        <dbReference type="ChEBI" id="CHEBI:83421"/>
        <dbReference type="EC" id="3.1.3.16"/>
    </reaction>
</comment>
<keyword evidence="4 9" id="KW-0378">Hydrolase</keyword>
<evidence type="ECO:0000256" key="6">
    <source>
        <dbReference type="ARBA" id="ARBA00023242"/>
    </source>
</evidence>
<evidence type="ECO:0000256" key="3">
    <source>
        <dbReference type="ARBA" id="ARBA00022664"/>
    </source>
</evidence>
<name>A0A830HFJ2_9CHLO</name>
<gene>
    <name evidence="11" type="ORF">PPROV_000458100</name>
</gene>
<evidence type="ECO:0000256" key="2">
    <source>
        <dbReference type="ARBA" id="ARBA00008978"/>
    </source>
</evidence>
<feature type="region of interest" description="Disordered" evidence="10">
    <location>
        <begin position="1"/>
        <end position="93"/>
    </location>
</feature>
<sequence length="275" mass="29514">MASMSGAAVGSEDPSSEPSSKRPRLSLEGGGGEGGEGGNGEGGVPQVPSSHNGDFAFGVGVAAHEAPHPHENDDNDKDNGDDNNGDATAEEGGPCVASNALRFAMVDSYGVGQHVKLPGPSAREPNVYPFGTPYQTIYDELRSKDTALYTRNGLLTMLERNIKVKKAPQRWQDMDWASADAEVQPDVALCFEERVFETLVEDMASRQQSTMRPLLVVNLDVIDSHEEAASAAPLALKLCGMLDARGEDWEESVDDVVDAFTRSTGRRLLYNVVFT</sequence>
<comment type="subcellular location">
    <subcellularLocation>
        <location evidence="1 9">Nucleus</location>
    </subcellularLocation>
</comment>
<dbReference type="Gene3D" id="3.40.50.2300">
    <property type="match status" value="1"/>
</dbReference>
<dbReference type="InterPro" id="IPR006811">
    <property type="entry name" value="RNA_pol_II_suA"/>
</dbReference>
<feature type="compositionally biased region" description="Basic and acidic residues" evidence="10">
    <location>
        <begin position="65"/>
        <end position="80"/>
    </location>
</feature>
<dbReference type="EC" id="3.1.3.16" evidence="9"/>
<organism evidence="11 12">
    <name type="scientific">Pycnococcus provasolii</name>
    <dbReference type="NCBI Taxonomy" id="41880"/>
    <lineage>
        <taxon>Eukaryota</taxon>
        <taxon>Viridiplantae</taxon>
        <taxon>Chlorophyta</taxon>
        <taxon>Pseudoscourfieldiophyceae</taxon>
        <taxon>Pseudoscourfieldiales</taxon>
        <taxon>Pycnococcaceae</taxon>
        <taxon>Pycnococcus</taxon>
    </lineage>
</organism>
<evidence type="ECO:0000256" key="10">
    <source>
        <dbReference type="SAM" id="MobiDB-lite"/>
    </source>
</evidence>
<keyword evidence="12" id="KW-1185">Reference proteome</keyword>
<dbReference type="GO" id="GO:0006397">
    <property type="term" value="P:mRNA processing"/>
    <property type="evidence" value="ECO:0007669"/>
    <property type="project" value="UniProtKB-KW"/>
</dbReference>
<dbReference type="EMBL" id="BNJQ01000011">
    <property type="protein sequence ID" value="GHP05834.1"/>
    <property type="molecule type" value="Genomic_DNA"/>
</dbReference>
<evidence type="ECO:0000256" key="1">
    <source>
        <dbReference type="ARBA" id="ARBA00004123"/>
    </source>
</evidence>
<comment type="catalytic activity">
    <reaction evidence="8 9">
        <text>O-phospho-L-threonyl-[protein] + H2O = L-threonyl-[protein] + phosphate</text>
        <dbReference type="Rhea" id="RHEA:47004"/>
        <dbReference type="Rhea" id="RHEA-COMP:11060"/>
        <dbReference type="Rhea" id="RHEA-COMP:11605"/>
        <dbReference type="ChEBI" id="CHEBI:15377"/>
        <dbReference type="ChEBI" id="CHEBI:30013"/>
        <dbReference type="ChEBI" id="CHEBI:43474"/>
        <dbReference type="ChEBI" id="CHEBI:61977"/>
        <dbReference type="EC" id="3.1.3.16"/>
    </reaction>
</comment>
<dbReference type="PANTHER" id="PTHR20383">
    <property type="entry name" value="RNA POLYMERASE II SUBUNIT A C-TERMINAL DOMAIN PHOSPHATASE"/>
    <property type="match status" value="1"/>
</dbReference>
<evidence type="ECO:0000256" key="8">
    <source>
        <dbReference type="ARBA" id="ARBA00048336"/>
    </source>
</evidence>
<dbReference type="AlphaFoldDB" id="A0A830HFJ2"/>
<dbReference type="GO" id="GO:0004722">
    <property type="term" value="F:protein serine/threonine phosphatase activity"/>
    <property type="evidence" value="ECO:0007669"/>
    <property type="project" value="UniProtKB-UniRule"/>
</dbReference>
<dbReference type="OrthoDB" id="57957at2759"/>
<proteinExistence type="inferred from homology"/>